<reference evidence="6 7" key="1">
    <citation type="submission" date="2015-07" db="EMBL/GenBank/DDBJ databases">
        <title>Comparative genomics of the Sigatoka disease complex on banana suggests a link between parallel evolutionary changes in Pseudocercospora fijiensis and Pseudocercospora eumusae and increased virulence on the banana host.</title>
        <authorList>
            <person name="Chang T.-C."/>
            <person name="Salvucci A."/>
            <person name="Crous P.W."/>
            <person name="Stergiopoulos I."/>
        </authorList>
    </citation>
    <scope>NUCLEOTIDE SEQUENCE [LARGE SCALE GENOMIC DNA]</scope>
    <source>
        <strain evidence="6 7">CBS 114824</strain>
    </source>
</reference>
<gene>
    <name evidence="6" type="ORF">AC578_6009</name>
</gene>
<feature type="binding site" evidence="3">
    <location>
        <position position="45"/>
    </location>
    <ligand>
        <name>a divalent metal cation</name>
        <dbReference type="ChEBI" id="CHEBI:60240"/>
    </ligand>
</feature>
<dbReference type="AlphaFoldDB" id="A0A139HVN1"/>
<evidence type="ECO:0000313" key="6">
    <source>
        <dbReference type="EMBL" id="KXT06402.1"/>
    </source>
</evidence>
<evidence type="ECO:0000259" key="5">
    <source>
        <dbReference type="Pfam" id="PF08450"/>
    </source>
</evidence>
<dbReference type="PRINTS" id="PR01790">
    <property type="entry name" value="SMP30FAMILY"/>
</dbReference>
<evidence type="ECO:0000256" key="4">
    <source>
        <dbReference type="SAM" id="MobiDB-lite"/>
    </source>
</evidence>
<dbReference type="InterPro" id="IPR005511">
    <property type="entry name" value="SMP-30"/>
</dbReference>
<feature type="binding site" evidence="3">
    <location>
        <position position="203"/>
    </location>
    <ligand>
        <name>a divalent metal cation</name>
        <dbReference type="ChEBI" id="CHEBI:60240"/>
    </ligand>
</feature>
<comment type="caution">
    <text evidence="6">The sequence shown here is derived from an EMBL/GenBank/DDBJ whole genome shotgun (WGS) entry which is preliminary data.</text>
</comment>
<dbReference type="InterPro" id="IPR011042">
    <property type="entry name" value="6-blade_b-propeller_TolB-like"/>
</dbReference>
<dbReference type="PANTHER" id="PTHR10907">
    <property type="entry name" value="REGUCALCIN"/>
    <property type="match status" value="1"/>
</dbReference>
<feature type="active site" description="Proton donor/acceptor" evidence="2">
    <location>
        <position position="254"/>
    </location>
</feature>
<dbReference type="Gene3D" id="2.120.10.30">
    <property type="entry name" value="TolB, C-terminal domain"/>
    <property type="match status" value="1"/>
</dbReference>
<keyword evidence="3" id="KW-0862">Zinc</keyword>
<dbReference type="GO" id="GO:0004341">
    <property type="term" value="F:gluconolactonase activity"/>
    <property type="evidence" value="ECO:0007669"/>
    <property type="project" value="TreeGrafter"/>
</dbReference>
<organism evidence="6 7">
    <name type="scientific">Pseudocercospora eumusae</name>
    <dbReference type="NCBI Taxonomy" id="321146"/>
    <lineage>
        <taxon>Eukaryota</taxon>
        <taxon>Fungi</taxon>
        <taxon>Dikarya</taxon>
        <taxon>Ascomycota</taxon>
        <taxon>Pezizomycotina</taxon>
        <taxon>Dothideomycetes</taxon>
        <taxon>Dothideomycetidae</taxon>
        <taxon>Mycosphaerellales</taxon>
        <taxon>Mycosphaerellaceae</taxon>
        <taxon>Pseudocercospora</taxon>
    </lineage>
</organism>
<feature type="region of interest" description="Disordered" evidence="4">
    <location>
        <begin position="126"/>
        <end position="149"/>
    </location>
</feature>
<keyword evidence="3" id="KW-0479">Metal-binding</keyword>
<feature type="binding site" evidence="3">
    <location>
        <position position="149"/>
    </location>
    <ligand>
        <name>substrate</name>
    </ligand>
</feature>
<dbReference type="EMBL" id="LFZN01000006">
    <property type="protein sequence ID" value="KXT06402.1"/>
    <property type="molecule type" value="Genomic_DNA"/>
</dbReference>
<proteinExistence type="inferred from homology"/>
<protein>
    <recommendedName>
        <fullName evidence="5">SMP-30/Gluconolactonase/LRE-like region domain-containing protein</fullName>
    </recommendedName>
</protein>
<evidence type="ECO:0000256" key="3">
    <source>
        <dbReference type="PIRSR" id="PIRSR605511-2"/>
    </source>
</evidence>
<evidence type="ECO:0000313" key="7">
    <source>
        <dbReference type="Proteomes" id="UP000070133"/>
    </source>
</evidence>
<name>A0A139HVN1_9PEZI</name>
<dbReference type="Proteomes" id="UP000070133">
    <property type="component" value="Unassembled WGS sequence"/>
</dbReference>
<accession>A0A139HVN1</accession>
<feature type="binding site" evidence="3">
    <location>
        <position position="151"/>
    </location>
    <ligand>
        <name>substrate</name>
    </ligand>
</feature>
<comment type="similarity">
    <text evidence="1">Belongs to the SMP-30/CGR1 family.</text>
</comment>
<feature type="domain" description="SMP-30/Gluconolactonase/LRE-like region" evidence="5">
    <location>
        <begin position="43"/>
        <end position="309"/>
    </location>
</feature>
<dbReference type="PANTHER" id="PTHR10907:SF47">
    <property type="entry name" value="REGUCALCIN"/>
    <property type="match status" value="1"/>
</dbReference>
<evidence type="ECO:0000256" key="1">
    <source>
        <dbReference type="ARBA" id="ARBA00008853"/>
    </source>
</evidence>
<comment type="cofactor">
    <cofactor evidence="3">
        <name>Zn(2+)</name>
        <dbReference type="ChEBI" id="CHEBI:29105"/>
    </cofactor>
    <text evidence="3">Binds 1 divalent metal cation per subunit.</text>
</comment>
<evidence type="ECO:0000256" key="2">
    <source>
        <dbReference type="PIRSR" id="PIRSR605511-1"/>
    </source>
</evidence>
<dbReference type="STRING" id="321146.A0A139HVN1"/>
<keyword evidence="7" id="KW-1185">Reference proteome</keyword>
<sequence length="346" mass="38436">MNGSVISQNVQNSGPRKQRTCFKMPEVKRYTISEPYLDLGCGLGEAPFWEKDRDTLRFVDIVKEKLHTVKLSEGPSSHKQWDLKYSIGTTADIEGNETEFIFGGKTGYGVFNKATGEHRIIKEMWTDAERQDDNGGNLGKGKNLEERMRSNDGAVDIKGRFYVGAMNDPAVVGNGNFTDEGILFRLDPDLSIHRVKKGITIPNGTSWTLDNKTMYLTDSPSGKIMAHPYNPETGELSPKGKEFFTCPYEGGVPDGHCQDEEGHFWVACFGTSKVVRVSPQGEVVAEVEVPTRCVTCPELCGTKLFITTAAEEEPEKFPWSTKYQGALFMIDVGVRGLPRNKFTGKV</sequence>
<dbReference type="Pfam" id="PF08450">
    <property type="entry name" value="SGL"/>
    <property type="match status" value="1"/>
</dbReference>
<dbReference type="InterPro" id="IPR013658">
    <property type="entry name" value="SGL"/>
</dbReference>
<dbReference type="SUPFAM" id="SSF63829">
    <property type="entry name" value="Calcium-dependent phosphotriesterase"/>
    <property type="match status" value="1"/>
</dbReference>
<dbReference type="GO" id="GO:0005509">
    <property type="term" value="F:calcium ion binding"/>
    <property type="evidence" value="ECO:0007669"/>
    <property type="project" value="TreeGrafter"/>
</dbReference>
<feature type="binding site" evidence="3">
    <location>
        <position position="254"/>
    </location>
    <ligand>
        <name>a divalent metal cation</name>
        <dbReference type="ChEBI" id="CHEBI:60240"/>
    </ligand>
</feature>